<dbReference type="InterPro" id="IPR036388">
    <property type="entry name" value="WH-like_DNA-bd_sf"/>
</dbReference>
<evidence type="ECO:0000256" key="2">
    <source>
        <dbReference type="ARBA" id="ARBA00023015"/>
    </source>
</evidence>
<evidence type="ECO:0000256" key="4">
    <source>
        <dbReference type="ARBA" id="ARBA00023163"/>
    </source>
</evidence>
<evidence type="ECO:0000256" key="3">
    <source>
        <dbReference type="ARBA" id="ARBA00023082"/>
    </source>
</evidence>
<dbReference type="AlphaFoldDB" id="A0A1I6ZKI4"/>
<keyword evidence="3" id="KW-0731">Sigma factor</keyword>
<proteinExistence type="inferred from homology"/>
<dbReference type="InterPro" id="IPR039425">
    <property type="entry name" value="RNA_pol_sigma-70-like"/>
</dbReference>
<dbReference type="InterPro" id="IPR013249">
    <property type="entry name" value="RNA_pol_sigma70_r4_t2"/>
</dbReference>
<keyword evidence="8" id="KW-1185">Reference proteome</keyword>
<accession>A0A1I6ZKI4</accession>
<comment type="similarity">
    <text evidence="1">Belongs to the sigma-70 factor family. ECF subfamily.</text>
</comment>
<dbReference type="CDD" id="cd06171">
    <property type="entry name" value="Sigma70_r4"/>
    <property type="match status" value="1"/>
</dbReference>
<dbReference type="SUPFAM" id="SSF88659">
    <property type="entry name" value="Sigma3 and sigma4 domains of RNA polymerase sigma factors"/>
    <property type="match status" value="1"/>
</dbReference>
<dbReference type="Pfam" id="PF08281">
    <property type="entry name" value="Sigma70_r4_2"/>
    <property type="match status" value="1"/>
</dbReference>
<keyword evidence="4" id="KW-0804">Transcription</keyword>
<dbReference type="EMBL" id="FPAS01000002">
    <property type="protein sequence ID" value="SFT63199.1"/>
    <property type="molecule type" value="Genomic_DNA"/>
</dbReference>
<feature type="domain" description="RNA polymerase sigma factor 70 region 4 type 2" evidence="6">
    <location>
        <begin position="101"/>
        <end position="151"/>
    </location>
</feature>
<evidence type="ECO:0000313" key="7">
    <source>
        <dbReference type="EMBL" id="SFT63199.1"/>
    </source>
</evidence>
<dbReference type="InterPro" id="IPR013325">
    <property type="entry name" value="RNA_pol_sigma_r2"/>
</dbReference>
<dbReference type="InterPro" id="IPR007627">
    <property type="entry name" value="RNA_pol_sigma70_r2"/>
</dbReference>
<dbReference type="PANTHER" id="PTHR43133">
    <property type="entry name" value="RNA POLYMERASE ECF-TYPE SIGMA FACTO"/>
    <property type="match status" value="1"/>
</dbReference>
<dbReference type="GO" id="GO:0016987">
    <property type="term" value="F:sigma factor activity"/>
    <property type="evidence" value="ECO:0007669"/>
    <property type="project" value="UniProtKB-KW"/>
</dbReference>
<dbReference type="SUPFAM" id="SSF88946">
    <property type="entry name" value="Sigma2 domain of RNA polymerase sigma factors"/>
    <property type="match status" value="1"/>
</dbReference>
<protein>
    <submittedName>
        <fullName evidence="7">RNA polymerase sigma-70 factor, ECF subfamily</fullName>
    </submittedName>
</protein>
<evidence type="ECO:0000256" key="1">
    <source>
        <dbReference type="ARBA" id="ARBA00010641"/>
    </source>
</evidence>
<dbReference type="GO" id="GO:0006352">
    <property type="term" value="P:DNA-templated transcription initiation"/>
    <property type="evidence" value="ECO:0007669"/>
    <property type="project" value="InterPro"/>
</dbReference>
<sequence>MTVKEYNNAVDIYSDGIYRFAIKHLRNEMLADDVVQETFAKVWQKHEDIQGSKVKSYLFTTAYTSILDVIKKEKRSGDMENVSQQQAGSSDIPNFDIQQHLEQALNTLPEVQKSAVLLRDYEGYSYDEIADILELNASQVKVYIFRARKSLKAYLKRIDILV</sequence>
<dbReference type="Pfam" id="PF04542">
    <property type="entry name" value="Sigma70_r2"/>
    <property type="match status" value="1"/>
</dbReference>
<evidence type="ECO:0000259" key="5">
    <source>
        <dbReference type="Pfam" id="PF04542"/>
    </source>
</evidence>
<dbReference type="Gene3D" id="1.10.10.10">
    <property type="entry name" value="Winged helix-like DNA-binding domain superfamily/Winged helix DNA-binding domain"/>
    <property type="match status" value="1"/>
</dbReference>
<dbReference type="RefSeq" id="WP_090247686.1">
    <property type="nucleotide sequence ID" value="NZ_FPAS01000002.1"/>
</dbReference>
<dbReference type="Proteomes" id="UP000236454">
    <property type="component" value="Unassembled WGS sequence"/>
</dbReference>
<dbReference type="InterPro" id="IPR014284">
    <property type="entry name" value="RNA_pol_sigma-70_dom"/>
</dbReference>
<dbReference type="OrthoDB" id="659855at2"/>
<dbReference type="Gene3D" id="1.10.1740.10">
    <property type="match status" value="1"/>
</dbReference>
<feature type="domain" description="RNA polymerase sigma-70 region 2" evidence="5">
    <location>
        <begin position="13"/>
        <end position="75"/>
    </location>
</feature>
<dbReference type="GO" id="GO:0003677">
    <property type="term" value="F:DNA binding"/>
    <property type="evidence" value="ECO:0007669"/>
    <property type="project" value="InterPro"/>
</dbReference>
<dbReference type="PANTHER" id="PTHR43133:SF51">
    <property type="entry name" value="RNA POLYMERASE SIGMA FACTOR"/>
    <property type="match status" value="1"/>
</dbReference>
<reference evidence="7 8" key="1">
    <citation type="submission" date="2016-10" db="EMBL/GenBank/DDBJ databases">
        <authorList>
            <person name="de Groot N.N."/>
        </authorList>
    </citation>
    <scope>NUCLEOTIDE SEQUENCE [LARGE SCALE GENOMIC DNA]</scope>
    <source>
        <strain evidence="7 8">CGMCC 1.7005</strain>
    </source>
</reference>
<evidence type="ECO:0000313" key="8">
    <source>
        <dbReference type="Proteomes" id="UP000236454"/>
    </source>
</evidence>
<organism evidence="7 8">
    <name type="scientific">Lishizhenia tianjinensis</name>
    <dbReference type="NCBI Taxonomy" id="477690"/>
    <lineage>
        <taxon>Bacteria</taxon>
        <taxon>Pseudomonadati</taxon>
        <taxon>Bacteroidota</taxon>
        <taxon>Flavobacteriia</taxon>
        <taxon>Flavobacteriales</taxon>
        <taxon>Crocinitomicaceae</taxon>
        <taxon>Lishizhenia</taxon>
    </lineage>
</organism>
<gene>
    <name evidence="7" type="ORF">SAMN05216474_1438</name>
</gene>
<evidence type="ECO:0000259" key="6">
    <source>
        <dbReference type="Pfam" id="PF08281"/>
    </source>
</evidence>
<dbReference type="InterPro" id="IPR013324">
    <property type="entry name" value="RNA_pol_sigma_r3/r4-like"/>
</dbReference>
<keyword evidence="2" id="KW-0805">Transcription regulation</keyword>
<dbReference type="STRING" id="477690.SAMN05216474_1438"/>
<dbReference type="NCBIfam" id="TIGR02937">
    <property type="entry name" value="sigma70-ECF"/>
    <property type="match status" value="1"/>
</dbReference>
<name>A0A1I6ZKI4_9FLAO</name>